<dbReference type="AlphaFoldDB" id="A0A9P5XN34"/>
<evidence type="ECO:0000313" key="2">
    <source>
        <dbReference type="Proteomes" id="UP000807342"/>
    </source>
</evidence>
<reference evidence="1" key="1">
    <citation type="submission" date="2020-11" db="EMBL/GenBank/DDBJ databases">
        <authorList>
            <consortium name="DOE Joint Genome Institute"/>
            <person name="Ahrendt S."/>
            <person name="Riley R."/>
            <person name="Andreopoulos W."/>
            <person name="Labutti K."/>
            <person name="Pangilinan J."/>
            <person name="Ruiz-Duenas F.J."/>
            <person name="Barrasa J.M."/>
            <person name="Sanchez-Garcia M."/>
            <person name="Camarero S."/>
            <person name="Miyauchi S."/>
            <person name="Serrano A."/>
            <person name="Linde D."/>
            <person name="Babiker R."/>
            <person name="Drula E."/>
            <person name="Ayuso-Fernandez I."/>
            <person name="Pacheco R."/>
            <person name="Padilla G."/>
            <person name="Ferreira P."/>
            <person name="Barriuso J."/>
            <person name="Kellner H."/>
            <person name="Castanera R."/>
            <person name="Alfaro M."/>
            <person name="Ramirez L."/>
            <person name="Pisabarro A.G."/>
            <person name="Kuo A."/>
            <person name="Tritt A."/>
            <person name="Lipzen A."/>
            <person name="He G."/>
            <person name="Yan M."/>
            <person name="Ng V."/>
            <person name="Cullen D."/>
            <person name="Martin F."/>
            <person name="Rosso M.-N."/>
            <person name="Henrissat B."/>
            <person name="Hibbett D."/>
            <person name="Martinez A.T."/>
            <person name="Grigoriev I.V."/>
        </authorList>
    </citation>
    <scope>NUCLEOTIDE SEQUENCE</scope>
    <source>
        <strain evidence="1">MF-IS2</strain>
    </source>
</reference>
<dbReference type="EMBL" id="MU151061">
    <property type="protein sequence ID" value="KAF9453432.1"/>
    <property type="molecule type" value="Genomic_DNA"/>
</dbReference>
<comment type="caution">
    <text evidence="1">The sequence shown here is derived from an EMBL/GenBank/DDBJ whole genome shotgun (WGS) entry which is preliminary data.</text>
</comment>
<sequence>MSSHQHRTRRTTNQTHLRPSILAVTVSTLLYTASASSSLPSASSSPISISIVDRSSDTGSPARFSTGPSTPNTVVSSLGLVNPVSGVPASSDFTSTSPPQFSACSHTFDGDSVSTRRRLCITSSSPSSFRAIRFRRRTDLGSSSSSSSAILRVGVGVWWLLFDCRVRLGVCVLCRLVLLLFNTGNSSASSSSSSSCILPTSGVDSTGDTEGFSPGVIAGSLCAPFIINPSDDPVSDPAPFNTARCTLLSSTAPLDNKYGVHCSFSGFNTKYPFASQFLTYAFTFSRSNRI</sequence>
<protein>
    <submittedName>
        <fullName evidence="1">Uncharacterized protein</fullName>
    </submittedName>
</protein>
<proteinExistence type="predicted"/>
<dbReference type="Proteomes" id="UP000807342">
    <property type="component" value="Unassembled WGS sequence"/>
</dbReference>
<accession>A0A9P5XN34</accession>
<gene>
    <name evidence="1" type="ORF">P691DRAFT_42081</name>
</gene>
<organism evidence="1 2">
    <name type="scientific">Macrolepiota fuliginosa MF-IS2</name>
    <dbReference type="NCBI Taxonomy" id="1400762"/>
    <lineage>
        <taxon>Eukaryota</taxon>
        <taxon>Fungi</taxon>
        <taxon>Dikarya</taxon>
        <taxon>Basidiomycota</taxon>
        <taxon>Agaricomycotina</taxon>
        <taxon>Agaricomycetes</taxon>
        <taxon>Agaricomycetidae</taxon>
        <taxon>Agaricales</taxon>
        <taxon>Agaricineae</taxon>
        <taxon>Agaricaceae</taxon>
        <taxon>Macrolepiota</taxon>
    </lineage>
</organism>
<name>A0A9P5XN34_9AGAR</name>
<keyword evidence="2" id="KW-1185">Reference proteome</keyword>
<evidence type="ECO:0000313" key="1">
    <source>
        <dbReference type="EMBL" id="KAF9453432.1"/>
    </source>
</evidence>